<dbReference type="SUPFAM" id="SSF51419">
    <property type="entry name" value="PLP-binding barrel"/>
    <property type="match status" value="1"/>
</dbReference>
<dbReference type="GO" id="GO:0036088">
    <property type="term" value="P:D-serine catabolic process"/>
    <property type="evidence" value="ECO:0007669"/>
    <property type="project" value="TreeGrafter"/>
</dbReference>
<accession>A0A433Q3L2</accession>
<dbReference type="Proteomes" id="UP000274822">
    <property type="component" value="Unassembled WGS sequence"/>
</dbReference>
<keyword evidence="2" id="KW-1185">Reference proteome</keyword>
<comment type="caution">
    <text evidence="1">The sequence shown here is derived from an EMBL/GenBank/DDBJ whole genome shotgun (WGS) entry which is preliminary data.</text>
</comment>
<reference evidence="1 2" key="1">
    <citation type="journal article" date="2018" name="New Phytol.">
        <title>Phylogenomics of Endogonaceae and evolution of mycorrhizas within Mucoromycota.</title>
        <authorList>
            <person name="Chang Y."/>
            <person name="Desiro A."/>
            <person name="Na H."/>
            <person name="Sandor L."/>
            <person name="Lipzen A."/>
            <person name="Clum A."/>
            <person name="Barry K."/>
            <person name="Grigoriev I.V."/>
            <person name="Martin F.M."/>
            <person name="Stajich J.E."/>
            <person name="Smith M.E."/>
            <person name="Bonito G."/>
            <person name="Spatafora J.W."/>
        </authorList>
    </citation>
    <scope>NUCLEOTIDE SEQUENCE [LARGE SCALE GENOMIC DNA]</scope>
    <source>
        <strain evidence="1 2">AD002</strain>
    </source>
</reference>
<evidence type="ECO:0000313" key="2">
    <source>
        <dbReference type="Proteomes" id="UP000274822"/>
    </source>
</evidence>
<organism evidence="1 2">
    <name type="scientific">Jimgerdemannia flammicorona</name>
    <dbReference type="NCBI Taxonomy" id="994334"/>
    <lineage>
        <taxon>Eukaryota</taxon>
        <taxon>Fungi</taxon>
        <taxon>Fungi incertae sedis</taxon>
        <taxon>Mucoromycota</taxon>
        <taxon>Mucoromycotina</taxon>
        <taxon>Endogonomycetes</taxon>
        <taxon>Endogonales</taxon>
        <taxon>Endogonaceae</taxon>
        <taxon>Jimgerdemannia</taxon>
    </lineage>
</organism>
<name>A0A433Q3L2_9FUNG</name>
<dbReference type="InterPro" id="IPR051466">
    <property type="entry name" value="D-amino_acid_metab_enzyme"/>
</dbReference>
<dbReference type="Gene3D" id="3.20.20.10">
    <property type="entry name" value="Alanine racemase"/>
    <property type="match status" value="1"/>
</dbReference>
<proteinExistence type="predicted"/>
<sequence length="117" mass="13020">MTSTALPPQTTSTLFPVNFSVPSKEWLREQLVGKKLSEIRTPALVVDRFVVERNGREMRETAQRLGLRLRVHVKTHKTIEGTELQLGDGVTGIVVSTMAEAHYLINSHLVASGKLQD</sequence>
<dbReference type="PANTHER" id="PTHR28004:SF2">
    <property type="entry name" value="D-SERINE DEHYDRATASE"/>
    <property type="match status" value="1"/>
</dbReference>
<dbReference type="AlphaFoldDB" id="A0A433Q3L2"/>
<feature type="non-terminal residue" evidence="1">
    <location>
        <position position="117"/>
    </location>
</feature>
<dbReference type="PANTHER" id="PTHR28004">
    <property type="entry name" value="ZGC:162816-RELATED"/>
    <property type="match status" value="1"/>
</dbReference>
<dbReference type="EMBL" id="RBNJ01016150">
    <property type="protein sequence ID" value="RUS24399.1"/>
    <property type="molecule type" value="Genomic_DNA"/>
</dbReference>
<dbReference type="GO" id="GO:0008721">
    <property type="term" value="F:D-serine ammonia-lyase activity"/>
    <property type="evidence" value="ECO:0007669"/>
    <property type="project" value="TreeGrafter"/>
</dbReference>
<dbReference type="InterPro" id="IPR029066">
    <property type="entry name" value="PLP-binding_barrel"/>
</dbReference>
<gene>
    <name evidence="1" type="ORF">BC938DRAFT_473635</name>
</gene>
<protein>
    <submittedName>
        <fullName evidence="1">Uncharacterized protein</fullName>
    </submittedName>
</protein>
<evidence type="ECO:0000313" key="1">
    <source>
        <dbReference type="EMBL" id="RUS24399.1"/>
    </source>
</evidence>